<dbReference type="AlphaFoldDB" id="A0A9P8QJ61"/>
<dbReference type="InterPro" id="IPR010756">
    <property type="entry name" value="Tls1-like"/>
</dbReference>
<evidence type="ECO:0000256" key="4">
    <source>
        <dbReference type="SAM" id="MobiDB-lite"/>
    </source>
</evidence>
<feature type="region of interest" description="Disordered" evidence="4">
    <location>
        <begin position="1"/>
        <end position="39"/>
    </location>
</feature>
<feature type="region of interest" description="Disordered" evidence="4">
    <location>
        <begin position="258"/>
        <end position="293"/>
    </location>
</feature>
<evidence type="ECO:0000256" key="1">
    <source>
        <dbReference type="ARBA" id="ARBA00004123"/>
    </source>
</evidence>
<gene>
    <name evidence="5" type="ORF">Trco_005538</name>
</gene>
<dbReference type="PANTHER" id="PTHR13486:SF2">
    <property type="entry name" value="SPLICING FACTOR C9ORF78"/>
    <property type="match status" value="1"/>
</dbReference>
<dbReference type="PANTHER" id="PTHR13486">
    <property type="entry name" value="TELOMERE LENGTH AND SILENCING PROTEIN 1 TLS1 FAMILY MEMBER"/>
    <property type="match status" value="1"/>
</dbReference>
<comment type="caution">
    <text evidence="5">The sequence shown here is derived from an EMBL/GenBank/DDBJ whole genome shotgun (WGS) entry which is preliminary data.</text>
</comment>
<feature type="compositionally biased region" description="Polar residues" evidence="4">
    <location>
        <begin position="1"/>
        <end position="15"/>
    </location>
</feature>
<dbReference type="EMBL" id="JAIWOZ010000004">
    <property type="protein sequence ID" value="KAH6606385.1"/>
    <property type="molecule type" value="Genomic_DNA"/>
</dbReference>
<feature type="compositionally biased region" description="Acidic residues" evidence="4">
    <location>
        <begin position="85"/>
        <end position="104"/>
    </location>
</feature>
<proteinExistence type="inferred from homology"/>
<feature type="region of interest" description="Disordered" evidence="4">
    <location>
        <begin position="201"/>
        <end position="242"/>
    </location>
</feature>
<organism evidence="5 6">
    <name type="scientific">Trichoderma cornu-damae</name>
    <dbReference type="NCBI Taxonomy" id="654480"/>
    <lineage>
        <taxon>Eukaryota</taxon>
        <taxon>Fungi</taxon>
        <taxon>Dikarya</taxon>
        <taxon>Ascomycota</taxon>
        <taxon>Pezizomycotina</taxon>
        <taxon>Sordariomycetes</taxon>
        <taxon>Hypocreomycetidae</taxon>
        <taxon>Hypocreales</taxon>
        <taxon>Hypocreaceae</taxon>
        <taxon>Trichoderma</taxon>
    </lineage>
</organism>
<dbReference type="OrthoDB" id="5627at2759"/>
<feature type="region of interest" description="Disordered" evidence="4">
    <location>
        <begin position="313"/>
        <end position="334"/>
    </location>
</feature>
<dbReference type="GO" id="GO:0000398">
    <property type="term" value="P:mRNA splicing, via spliceosome"/>
    <property type="evidence" value="ECO:0007669"/>
    <property type="project" value="TreeGrafter"/>
</dbReference>
<evidence type="ECO:0000313" key="6">
    <source>
        <dbReference type="Proteomes" id="UP000827724"/>
    </source>
</evidence>
<comment type="subcellular location">
    <subcellularLocation>
        <location evidence="1">Nucleus</location>
    </subcellularLocation>
</comment>
<accession>A0A9P8QJ61</accession>
<dbReference type="Pfam" id="PF07052">
    <property type="entry name" value="Hep_59"/>
    <property type="match status" value="1"/>
</dbReference>
<feature type="compositionally biased region" description="Pro residues" evidence="4">
    <location>
        <begin position="319"/>
        <end position="329"/>
    </location>
</feature>
<comment type="similarity">
    <text evidence="2">Belongs to the TLS1 family.</text>
</comment>
<evidence type="ECO:0000313" key="5">
    <source>
        <dbReference type="EMBL" id="KAH6606385.1"/>
    </source>
</evidence>
<keyword evidence="6" id="KW-1185">Reference proteome</keyword>
<protein>
    <submittedName>
        <fullName evidence="5">Uncharacterized protein</fullName>
    </submittedName>
</protein>
<feature type="compositionally biased region" description="Basic residues" evidence="4">
    <location>
        <begin position="21"/>
        <end position="30"/>
    </location>
</feature>
<dbReference type="Proteomes" id="UP000827724">
    <property type="component" value="Unassembled WGS sequence"/>
</dbReference>
<feature type="region of interest" description="Disordered" evidence="4">
    <location>
        <begin position="351"/>
        <end position="402"/>
    </location>
</feature>
<dbReference type="GO" id="GO:0005681">
    <property type="term" value="C:spliceosomal complex"/>
    <property type="evidence" value="ECO:0007669"/>
    <property type="project" value="TreeGrafter"/>
</dbReference>
<evidence type="ECO:0000256" key="3">
    <source>
        <dbReference type="ARBA" id="ARBA00023242"/>
    </source>
</evidence>
<feature type="compositionally biased region" description="Polar residues" evidence="4">
    <location>
        <begin position="203"/>
        <end position="214"/>
    </location>
</feature>
<sequence>MHNPQTAHVQSSPTTEPIRFRTGKKRKAYRQRATAAEHDDAAAAAAAATFLASVLPGASSLNDVDPGRDADDAGAEAQSHREGSPEMEDADDDADDDVDYDDGSEQTAGGSAVAAAMRLRNARRAGRRQGVGFRSEGRPAGGGGGGDAENALILRDQHRDAAAAHDRIAGGITNRFMHQTGLLTILDDKHMNAYIESRLASRNADNPQDTSSQHPRPASPSANPRLAGGATAPGQPDKLRDQPTRHGKLFEVRMADIRDIAGSSQDHNRRRRVDNDANKPPPRNGRNRRNSEDIARDALVEQFLHENRLDVYDVSSGPPTRPNYHPPGANPSADDRLAEQFRRQFYYEQAMRRRRRRPAQQHKQQQKPSGDILRGPKLGGSRNMRATVRGILLQQEKEKRNK</sequence>
<name>A0A9P8QJ61_9HYPO</name>
<evidence type="ECO:0000256" key="2">
    <source>
        <dbReference type="ARBA" id="ARBA00007643"/>
    </source>
</evidence>
<keyword evidence="3" id="KW-0539">Nucleus</keyword>
<feature type="region of interest" description="Disordered" evidence="4">
    <location>
        <begin position="57"/>
        <end position="149"/>
    </location>
</feature>
<reference evidence="5" key="1">
    <citation type="submission" date="2021-08" db="EMBL/GenBank/DDBJ databases">
        <title>Chromosome-Level Trichoderma cornu-damae using Hi-C Data.</title>
        <authorList>
            <person name="Kim C.S."/>
        </authorList>
    </citation>
    <scope>NUCLEOTIDE SEQUENCE</scope>
    <source>
        <strain evidence="5">KA19-0412C</strain>
    </source>
</reference>